<feature type="region of interest" description="Disordered" evidence="1">
    <location>
        <begin position="177"/>
        <end position="299"/>
    </location>
</feature>
<accession>A0AAV4BV08</accession>
<organism evidence="2 3">
    <name type="scientific">Plakobranchus ocellatus</name>
    <dbReference type="NCBI Taxonomy" id="259542"/>
    <lineage>
        <taxon>Eukaryota</taxon>
        <taxon>Metazoa</taxon>
        <taxon>Spiralia</taxon>
        <taxon>Lophotrochozoa</taxon>
        <taxon>Mollusca</taxon>
        <taxon>Gastropoda</taxon>
        <taxon>Heterobranchia</taxon>
        <taxon>Euthyneura</taxon>
        <taxon>Panpulmonata</taxon>
        <taxon>Sacoglossa</taxon>
        <taxon>Placobranchoidea</taxon>
        <taxon>Plakobranchidae</taxon>
        <taxon>Plakobranchus</taxon>
    </lineage>
</organism>
<feature type="region of interest" description="Disordered" evidence="1">
    <location>
        <begin position="339"/>
        <end position="367"/>
    </location>
</feature>
<evidence type="ECO:0000313" key="2">
    <source>
        <dbReference type="EMBL" id="GFO24034.1"/>
    </source>
</evidence>
<dbReference type="Proteomes" id="UP000735302">
    <property type="component" value="Unassembled WGS sequence"/>
</dbReference>
<protein>
    <submittedName>
        <fullName evidence="2">Uncharacterized protein</fullName>
    </submittedName>
</protein>
<reference evidence="2 3" key="1">
    <citation type="journal article" date="2021" name="Elife">
        <title>Chloroplast acquisition without the gene transfer in kleptoplastic sea slugs, Plakobranchus ocellatus.</title>
        <authorList>
            <person name="Maeda T."/>
            <person name="Takahashi S."/>
            <person name="Yoshida T."/>
            <person name="Shimamura S."/>
            <person name="Takaki Y."/>
            <person name="Nagai Y."/>
            <person name="Toyoda A."/>
            <person name="Suzuki Y."/>
            <person name="Arimoto A."/>
            <person name="Ishii H."/>
            <person name="Satoh N."/>
            <person name="Nishiyama T."/>
            <person name="Hasebe M."/>
            <person name="Maruyama T."/>
            <person name="Minagawa J."/>
            <person name="Obokata J."/>
            <person name="Shigenobu S."/>
        </authorList>
    </citation>
    <scope>NUCLEOTIDE SEQUENCE [LARGE SCALE GENOMIC DNA]</scope>
</reference>
<sequence length="709" mass="77418">MDVENMLEAEDKLNSAILLDGNYFIMDSEQLVSNPFAELQQEAVQQAEQQGKRSTMTERLTSVKNNVCENHFLMARSRLEREKTSRLKQLHDNSNRLRHEVKLLDLDKQRHQVEIKRRVEPDKDHSYDEVQVSNTEKRLGANIASFYLDKRLKYPVRIRSVSDISLTPTVQKARASLRQSELKKSSSEEIGDGAADGNTRNMSRAQTAKSVSSSLHSSVASQASGPPRSLFRRRDSRSAPLHTRSGRNGAGSGLGSAGWTGSKTSLLPAISTADKRQRRLGGTKGSRSATGKDKNNNDEVQNVAPHVVKFAFENPLKILASNEESAKLFSQPRAAYYPGATRSVHPHHNHTGYSDTSEDEDDDGTTLPDRIDLKAMFSTAENPVAEYTLQGMQASHGIGNCVAGLTPHQLAMLRKAQGPPPRLTTDMMQVETDKINNKVKSFMTTLAYNTAAQAASRKLSIIEQLNNDENKLNSNTNITITDLKGDKTQQQQPLPRFVSKGTSTNTGVNTNSNKETITSDLSAQNQTSGTLTDITITVTDENAASTQPQGQAPKYSWKYIRGREQHTSQGETGLGEVGEKGGDNVRAEDLILQALTGIPMRNALHTHVPLHSASRALRHTATFKMHKVVERLIGERTKYQRHQVDELKRQMSIDGGVGGPGGAGPLDVAGDGTGTGSGAGNPGPQGPPSRRISRVSISSIGSDRKLAAR</sequence>
<feature type="compositionally biased region" description="Low complexity" evidence="1">
    <location>
        <begin position="688"/>
        <end position="701"/>
    </location>
</feature>
<name>A0AAV4BV08_9GAST</name>
<feature type="compositionally biased region" description="Low complexity" evidence="1">
    <location>
        <begin position="210"/>
        <end position="224"/>
    </location>
</feature>
<feature type="compositionally biased region" description="Gly residues" evidence="1">
    <location>
        <begin position="671"/>
        <end position="683"/>
    </location>
</feature>
<keyword evidence="3" id="KW-1185">Reference proteome</keyword>
<feature type="region of interest" description="Disordered" evidence="1">
    <location>
        <begin position="652"/>
        <end position="709"/>
    </location>
</feature>
<evidence type="ECO:0000313" key="3">
    <source>
        <dbReference type="Proteomes" id="UP000735302"/>
    </source>
</evidence>
<comment type="caution">
    <text evidence="2">The sequence shown here is derived from an EMBL/GenBank/DDBJ whole genome shotgun (WGS) entry which is preliminary data.</text>
</comment>
<feature type="compositionally biased region" description="Low complexity" evidence="1">
    <location>
        <begin position="501"/>
        <end position="513"/>
    </location>
</feature>
<feature type="region of interest" description="Disordered" evidence="1">
    <location>
        <begin position="486"/>
        <end position="514"/>
    </location>
</feature>
<proteinExistence type="predicted"/>
<dbReference type="EMBL" id="BLXT01005577">
    <property type="protein sequence ID" value="GFO24034.1"/>
    <property type="molecule type" value="Genomic_DNA"/>
</dbReference>
<evidence type="ECO:0000256" key="1">
    <source>
        <dbReference type="SAM" id="MobiDB-lite"/>
    </source>
</evidence>
<dbReference type="AlphaFoldDB" id="A0AAV4BV08"/>
<feature type="compositionally biased region" description="Polar residues" evidence="1">
    <location>
        <begin position="198"/>
        <end position="209"/>
    </location>
</feature>
<feature type="compositionally biased region" description="Gly residues" evidence="1">
    <location>
        <begin position="248"/>
        <end position="258"/>
    </location>
</feature>
<feature type="compositionally biased region" description="Gly residues" evidence="1">
    <location>
        <begin position="655"/>
        <end position="664"/>
    </location>
</feature>
<gene>
    <name evidence="2" type="ORF">PoB_005053900</name>
</gene>